<feature type="domain" description="Xaa-Pro dipeptidyl-peptidase-like" evidence="3">
    <location>
        <begin position="141"/>
        <end position="323"/>
    </location>
</feature>
<protein>
    <submittedName>
        <fullName evidence="4">Alpha/beta hydrolase family protein</fullName>
        <ecNumber evidence="4">3.4.-.-</ecNumber>
    </submittedName>
</protein>
<dbReference type="EMBL" id="JBHRTI010000010">
    <property type="protein sequence ID" value="MFC3149335.1"/>
    <property type="molecule type" value="Genomic_DNA"/>
</dbReference>
<dbReference type="SUPFAM" id="SSF53474">
    <property type="entry name" value="alpha/beta-Hydrolases"/>
    <property type="match status" value="1"/>
</dbReference>
<dbReference type="InterPro" id="IPR000383">
    <property type="entry name" value="Xaa-Pro-like_dom"/>
</dbReference>
<dbReference type="RefSeq" id="WP_377306011.1">
    <property type="nucleotide sequence ID" value="NZ_CP180191.1"/>
</dbReference>
<feature type="signal peptide" evidence="2">
    <location>
        <begin position="1"/>
        <end position="21"/>
    </location>
</feature>
<evidence type="ECO:0000313" key="4">
    <source>
        <dbReference type="EMBL" id="MFC3149335.1"/>
    </source>
</evidence>
<dbReference type="PANTHER" id="PTHR43265">
    <property type="entry name" value="ESTERASE ESTD"/>
    <property type="match status" value="1"/>
</dbReference>
<evidence type="ECO:0000256" key="1">
    <source>
        <dbReference type="ARBA" id="ARBA00022801"/>
    </source>
</evidence>
<gene>
    <name evidence="4" type="ORF">ACFOEN_17060</name>
</gene>
<organism evidence="4 5">
    <name type="scientific">Piscinibacterium candidicorallinum</name>
    <dbReference type="NCBI Taxonomy" id="1793872"/>
    <lineage>
        <taxon>Bacteria</taxon>
        <taxon>Pseudomonadati</taxon>
        <taxon>Pseudomonadota</taxon>
        <taxon>Betaproteobacteria</taxon>
        <taxon>Burkholderiales</taxon>
        <taxon>Piscinibacterium</taxon>
    </lineage>
</organism>
<evidence type="ECO:0000256" key="2">
    <source>
        <dbReference type="SAM" id="SignalP"/>
    </source>
</evidence>
<sequence length="449" mass="48433">MHLPQRLLAGFLFSAALTSGAAPVAAQSCANLSAGGGALNGEYRTATGVLISVLPADTPDQLRVVHFQAGHADVLLPVGSLVYRANSNPALGTPTTRTYAFKAEQAGTAARLMITARGRPPQVATRMALQERDTTIQSGDVQLAARLTLPANGRGPFKTVIYVHGSDPIPSVGREWLPHLLAARGVATLVFDKRGTGCSTGRYVQHFGVLSDDVVAAARWLRTQPEVRADAIGLAGFSQGGWVAPLAATKEPAIRFVAVAYGLAMSLADEDRLEAPLKLRARGLSDADLQEFETLNASLHRVARAGFKDWTELEQQLSDFKDRKWLSIAAQEHSWVGVLLQMGLPQAKIAAPGMFKDFFQPFYEPVPTLESLNIPMLWLIAGKDIEAPPELTLAALDRLQRQGKPLTVRVFPNADHGMQDFIVIDGRRAPTGYAKGYFASLAAWIDAQR</sequence>
<proteinExistence type="predicted"/>
<feature type="chain" id="PRO_5047184683" evidence="2">
    <location>
        <begin position="22"/>
        <end position="449"/>
    </location>
</feature>
<dbReference type="Gene3D" id="3.40.50.1820">
    <property type="entry name" value="alpha/beta hydrolase"/>
    <property type="match status" value="1"/>
</dbReference>
<dbReference type="PROSITE" id="PS00708">
    <property type="entry name" value="PRO_ENDOPEP_SER"/>
    <property type="match status" value="1"/>
</dbReference>
<dbReference type="InterPro" id="IPR002471">
    <property type="entry name" value="Pept_S9_AS"/>
</dbReference>
<keyword evidence="5" id="KW-1185">Reference proteome</keyword>
<dbReference type="GO" id="GO:0016787">
    <property type="term" value="F:hydrolase activity"/>
    <property type="evidence" value="ECO:0007669"/>
    <property type="project" value="UniProtKB-KW"/>
</dbReference>
<dbReference type="EC" id="3.4.-.-" evidence="4"/>
<dbReference type="Pfam" id="PF02129">
    <property type="entry name" value="Peptidase_S15"/>
    <property type="match status" value="1"/>
</dbReference>
<name>A0ABV7HA42_9BURK</name>
<keyword evidence="2" id="KW-0732">Signal</keyword>
<dbReference type="InterPro" id="IPR029058">
    <property type="entry name" value="AB_hydrolase_fold"/>
</dbReference>
<dbReference type="PANTHER" id="PTHR43265:SF1">
    <property type="entry name" value="ESTERASE ESTD"/>
    <property type="match status" value="1"/>
</dbReference>
<dbReference type="PROSITE" id="PS51257">
    <property type="entry name" value="PROKAR_LIPOPROTEIN"/>
    <property type="match status" value="1"/>
</dbReference>
<dbReference type="InterPro" id="IPR053145">
    <property type="entry name" value="AB_hydrolase_Est10"/>
</dbReference>
<keyword evidence="1 4" id="KW-0378">Hydrolase</keyword>
<accession>A0ABV7HA42</accession>
<comment type="caution">
    <text evidence="4">The sequence shown here is derived from an EMBL/GenBank/DDBJ whole genome shotgun (WGS) entry which is preliminary data.</text>
</comment>
<evidence type="ECO:0000313" key="5">
    <source>
        <dbReference type="Proteomes" id="UP001595556"/>
    </source>
</evidence>
<reference evidence="5" key="1">
    <citation type="journal article" date="2019" name="Int. J. Syst. Evol. Microbiol.">
        <title>The Global Catalogue of Microorganisms (GCM) 10K type strain sequencing project: providing services to taxonomists for standard genome sequencing and annotation.</title>
        <authorList>
            <consortium name="The Broad Institute Genomics Platform"/>
            <consortium name="The Broad Institute Genome Sequencing Center for Infectious Disease"/>
            <person name="Wu L."/>
            <person name="Ma J."/>
        </authorList>
    </citation>
    <scope>NUCLEOTIDE SEQUENCE [LARGE SCALE GENOMIC DNA]</scope>
    <source>
        <strain evidence="5">KCTC 52168</strain>
    </source>
</reference>
<dbReference type="Proteomes" id="UP001595556">
    <property type="component" value="Unassembled WGS sequence"/>
</dbReference>
<evidence type="ECO:0000259" key="3">
    <source>
        <dbReference type="Pfam" id="PF02129"/>
    </source>
</evidence>